<accession>A0ABD3TKC0</accession>
<keyword evidence="2" id="KW-0472">Membrane</keyword>
<keyword evidence="4" id="KW-1185">Reference proteome</keyword>
<evidence type="ECO:0000256" key="2">
    <source>
        <dbReference type="SAM" id="Phobius"/>
    </source>
</evidence>
<protein>
    <recommendedName>
        <fullName evidence="5">C-type lectin domain-containing protein</fullName>
    </recommendedName>
</protein>
<reference evidence="3 4" key="1">
    <citation type="submission" date="2024-11" db="EMBL/GenBank/DDBJ databases">
        <title>Chromosome-level genome assembly of the freshwater bivalve Anodonta woodiana.</title>
        <authorList>
            <person name="Chen X."/>
        </authorList>
    </citation>
    <scope>NUCLEOTIDE SEQUENCE [LARGE SCALE GENOMIC DNA]</scope>
    <source>
        <strain evidence="3">MN2024</strain>
        <tissue evidence="3">Gills</tissue>
    </source>
</reference>
<keyword evidence="2" id="KW-1133">Transmembrane helix</keyword>
<evidence type="ECO:0000256" key="1">
    <source>
        <dbReference type="SAM" id="MobiDB-lite"/>
    </source>
</evidence>
<feature type="transmembrane region" description="Helical" evidence="2">
    <location>
        <begin position="284"/>
        <end position="308"/>
    </location>
</feature>
<feature type="region of interest" description="Disordered" evidence="1">
    <location>
        <begin position="354"/>
        <end position="383"/>
    </location>
</feature>
<keyword evidence="2" id="KW-0812">Transmembrane</keyword>
<dbReference type="EMBL" id="JBJQND010000018">
    <property type="protein sequence ID" value="KAL3836782.1"/>
    <property type="molecule type" value="Genomic_DNA"/>
</dbReference>
<name>A0ABD3TKC0_SINWO</name>
<organism evidence="3 4">
    <name type="scientific">Sinanodonta woodiana</name>
    <name type="common">Chinese pond mussel</name>
    <name type="synonym">Anodonta woodiana</name>
    <dbReference type="NCBI Taxonomy" id="1069815"/>
    <lineage>
        <taxon>Eukaryota</taxon>
        <taxon>Metazoa</taxon>
        <taxon>Spiralia</taxon>
        <taxon>Lophotrochozoa</taxon>
        <taxon>Mollusca</taxon>
        <taxon>Bivalvia</taxon>
        <taxon>Autobranchia</taxon>
        <taxon>Heteroconchia</taxon>
        <taxon>Palaeoheterodonta</taxon>
        <taxon>Unionida</taxon>
        <taxon>Unionoidea</taxon>
        <taxon>Unionidae</taxon>
        <taxon>Unioninae</taxon>
        <taxon>Sinanodonta</taxon>
    </lineage>
</organism>
<evidence type="ECO:0000313" key="4">
    <source>
        <dbReference type="Proteomes" id="UP001634394"/>
    </source>
</evidence>
<evidence type="ECO:0000313" key="3">
    <source>
        <dbReference type="EMBL" id="KAL3836782.1"/>
    </source>
</evidence>
<sequence length="437" mass="48402">MVEWSQAEQTCQKNNGTLFKPNVTSFDVSLFSNCNFKDELWVAATYINVSSFESASIPIDSVLICEMCTVGERCKTTCLYKGCWNQCRAACNYIFEPHIMVLSGGLYNWNDAKMWCSGTSSVIGDKIENASSLFFKGYCEDICFWTRNWILVSFQTTLANGSEPGECGILRNGTISFTSCKRYLQPLCETVSETALETPLPSFRDVNNSCILGNNTITYTTTTEASNSQINATISTSFTYGTSIVTNESTERATFGEELSSLLVSIKATTSRNDLEDSSHKSDIGIIIGAVIGSVVFLMVAVIVIICFRRKLLKRTGESNSKHDSQNMTMKTTHQSIYSYGRCDVPLNSESGPFDQLESKCEGSSGDIVKQKSNAGKSADMIDPEESNANYATDNTNENVNLSNLTFNINYESFDHLHTIPESKVDNVAENIYDNRF</sequence>
<dbReference type="Proteomes" id="UP001634394">
    <property type="component" value="Unassembled WGS sequence"/>
</dbReference>
<dbReference type="AlphaFoldDB" id="A0ABD3TKC0"/>
<comment type="caution">
    <text evidence="3">The sequence shown here is derived from an EMBL/GenBank/DDBJ whole genome shotgun (WGS) entry which is preliminary data.</text>
</comment>
<gene>
    <name evidence="3" type="ORF">ACJMK2_022199</name>
</gene>
<proteinExistence type="predicted"/>
<evidence type="ECO:0008006" key="5">
    <source>
        <dbReference type="Google" id="ProtNLM"/>
    </source>
</evidence>